<keyword evidence="5" id="KW-1185">Reference proteome</keyword>
<keyword evidence="1" id="KW-0677">Repeat</keyword>
<dbReference type="InterPro" id="IPR051465">
    <property type="entry name" value="Cell_Envelope_Struct_Comp"/>
</dbReference>
<feature type="domain" description="SLH" evidence="3">
    <location>
        <begin position="26"/>
        <end position="89"/>
    </location>
</feature>
<dbReference type="PROSITE" id="PS51272">
    <property type="entry name" value="SLH"/>
    <property type="match status" value="2"/>
</dbReference>
<dbReference type="EMBL" id="CP046457">
    <property type="protein sequence ID" value="QGU00474.1"/>
    <property type="molecule type" value="Genomic_DNA"/>
</dbReference>
<gene>
    <name evidence="4" type="ORF">SYNTR_1880</name>
</gene>
<dbReference type="KEGG" id="salq:SYNTR_1880"/>
<dbReference type="AlphaFoldDB" id="A0A6I6DHR2"/>
<dbReference type="PANTHER" id="PTHR43308:SF5">
    <property type="entry name" value="S-LAYER PROTEIN _ PEPTIDOGLYCAN ENDO-BETA-N-ACETYLGLUCOSAMINIDASE"/>
    <property type="match status" value="1"/>
</dbReference>
<dbReference type="Pfam" id="PF00395">
    <property type="entry name" value="SLH"/>
    <property type="match status" value="2"/>
</dbReference>
<evidence type="ECO:0000256" key="2">
    <source>
        <dbReference type="SAM" id="SignalP"/>
    </source>
</evidence>
<dbReference type="InterPro" id="IPR001119">
    <property type="entry name" value="SLH_dom"/>
</dbReference>
<feature type="domain" description="SLH" evidence="3">
    <location>
        <begin position="91"/>
        <end position="154"/>
    </location>
</feature>
<dbReference type="OrthoDB" id="1706086at2"/>
<evidence type="ECO:0000313" key="5">
    <source>
        <dbReference type="Proteomes" id="UP000426444"/>
    </source>
</evidence>
<dbReference type="PANTHER" id="PTHR43308">
    <property type="entry name" value="OUTER MEMBRANE PROTEIN ALPHA-RELATED"/>
    <property type="match status" value="1"/>
</dbReference>
<protein>
    <recommendedName>
        <fullName evidence="3">SLH domain-containing protein</fullName>
    </recommendedName>
</protein>
<proteinExistence type="predicted"/>
<name>A0A6I6DHR2_9FIRM</name>
<keyword evidence="2" id="KW-0732">Signal</keyword>
<dbReference type="Proteomes" id="UP000426444">
    <property type="component" value="Chromosome"/>
</dbReference>
<organism evidence="4 5">
    <name type="scientific">Candidatus Syntrophocurvum alkaliphilum</name>
    <dbReference type="NCBI Taxonomy" id="2293317"/>
    <lineage>
        <taxon>Bacteria</taxon>
        <taxon>Bacillati</taxon>
        <taxon>Bacillota</taxon>
        <taxon>Clostridia</taxon>
        <taxon>Eubacteriales</taxon>
        <taxon>Syntrophomonadaceae</taxon>
        <taxon>Candidatus Syntrophocurvum</taxon>
    </lineage>
</organism>
<feature type="chain" id="PRO_5026283928" description="SLH domain-containing protein" evidence="2">
    <location>
        <begin position="28"/>
        <end position="907"/>
    </location>
</feature>
<dbReference type="RefSeq" id="WP_156204251.1">
    <property type="nucleotide sequence ID" value="NZ_CP046457.1"/>
</dbReference>
<feature type="signal peptide" evidence="2">
    <location>
        <begin position="1"/>
        <end position="27"/>
    </location>
</feature>
<reference evidence="5" key="1">
    <citation type="journal article" date="2019" name="Microbiology">
        <title>Complete Genome Sequence of an Uncultured Bacterium of the Candidate Phylum Bipolaricaulota.</title>
        <authorList>
            <person name="Kadnikov V.V."/>
            <person name="Mardanov A.V."/>
            <person name="Beletsky A.V."/>
            <person name="Frank Y.A."/>
            <person name="Karnachuk O.V."/>
            <person name="Ravin N.V."/>
        </authorList>
    </citation>
    <scope>NUCLEOTIDE SEQUENCE [LARGE SCALE GENOMIC DNA]</scope>
</reference>
<evidence type="ECO:0000313" key="4">
    <source>
        <dbReference type="EMBL" id="QGU00474.1"/>
    </source>
</evidence>
<evidence type="ECO:0000256" key="1">
    <source>
        <dbReference type="ARBA" id="ARBA00022737"/>
    </source>
</evidence>
<evidence type="ECO:0000259" key="3">
    <source>
        <dbReference type="PROSITE" id="PS51272"/>
    </source>
</evidence>
<accession>A0A6I6DHR2</accession>
<sequence length="907" mass="100328">MLKKNNKLITIFILAFFMFSIVGSAGAAQFSDVDPATDATPAIYKLAALGILEGYPDGTFAPDNTITRAEFAKIAVVTAGLERVASGMTGVPTQFNDVAADHWASGWINVAAAQDFVQGDGDGIFRPQDQITQAEVVTVLLRILGYNDNLSGSWPANYIAKAASLGVLDDITFIANKAATRGEVAIIGSEVLEQNIVVYEASNNLFREARKTIDGDTRSYILLEDKFESEIETDQLVTDVSLDEGIAFEFNSSGDFIELTETAIIANAPSWNQVKERFVDYVTNDDGDIVYISVQDYGTVKASLDDIELNTRENELSINNRNYRLADEVVLLPEDEETTLEAIFVDRELRGNLLPTGTSLQDFIDLLDYDVIPAIDSLEFVLNDDGRIALIKAWAWESDEAGIVDNVNLNRERIQYKNSDVRTTNLADEDYAILINGLQAELEDIQENDVVYVTDLYDVTLLVVMSAQVPGELESIRVSDGDVTEVRVNGTWFDVAINGFILSADAGSDFYNAKADVDQIDGKYEILGEDVVLLLNPEQKVVGIISDVDAVARNFGIIDGTAAVLDGNQVVKGIKIFRADGSVAAYPLKDDSILDEPDFELLKKNWFVKYSINSDGELELEFKEGKIYPIFIDERFEELELPKGIEFEDIEDRFVHGDEWPLDELNLKADTDLNVITVNNGDAFDLDGKHKTINGSFDISNTTIFNLHRDDDGDIQIVDVEDFLDSINDDSVNAFLVVDGNNIEYIVLYDEEIVGTTGNIAMVVDTGRDIGGNYAYLLLPHGTVKYYVDSGNIEKDEIITFTLKSGEIFINESKEAEKWDINGPYEIKSISGNIIEVITAFNADGNVESTRNIVVNSDTIYYDNENSPIILEKDDIARGDIIKVYREVGETAVAVVELVDEEVLPIR</sequence>